<comment type="catalytic activity">
    <reaction evidence="8">
        <text>glycerol + NAD(+) = dihydroxyacetone + NADH + H(+)</text>
        <dbReference type="Rhea" id="RHEA:13769"/>
        <dbReference type="ChEBI" id="CHEBI:15378"/>
        <dbReference type="ChEBI" id="CHEBI:16016"/>
        <dbReference type="ChEBI" id="CHEBI:17754"/>
        <dbReference type="ChEBI" id="CHEBI:57540"/>
        <dbReference type="ChEBI" id="CHEBI:57945"/>
        <dbReference type="EC" id="1.1.1.6"/>
    </reaction>
</comment>
<dbReference type="RefSeq" id="WP_133362283.1">
    <property type="nucleotide sequence ID" value="NZ_CP037940.1"/>
</dbReference>
<reference evidence="14" key="1">
    <citation type="submission" date="2019-03" db="EMBL/GenBank/DDBJ databases">
        <title>Weissella sp. 26KH-42 Genome sequencing.</title>
        <authorList>
            <person name="Heo J."/>
            <person name="Kim S.-J."/>
            <person name="Kim J.-S."/>
            <person name="Hong S.-B."/>
            <person name="Kwon S.-W."/>
        </authorList>
    </citation>
    <scope>NUCLEOTIDE SEQUENCE [LARGE SCALE GENOMIC DNA]</scope>
    <source>
        <strain evidence="14">26KH-42</strain>
    </source>
</reference>
<evidence type="ECO:0000313" key="14">
    <source>
        <dbReference type="Proteomes" id="UP000292886"/>
    </source>
</evidence>
<feature type="binding site" evidence="9">
    <location>
        <position position="254"/>
    </location>
    <ligand>
        <name>glycerol</name>
        <dbReference type="ChEBI" id="CHEBI:17754"/>
    </ligand>
</feature>
<feature type="binding site" evidence="11">
    <location>
        <position position="127"/>
    </location>
    <ligand>
        <name>NAD(+)</name>
        <dbReference type="ChEBI" id="CHEBI:57540"/>
    </ligand>
</feature>
<dbReference type="NCBIfam" id="NF006941">
    <property type="entry name" value="PRK09423.1"/>
    <property type="match status" value="1"/>
</dbReference>
<dbReference type="PROSITE" id="PS00060">
    <property type="entry name" value="ADH_IRON_2"/>
    <property type="match status" value="1"/>
</dbReference>
<gene>
    <name evidence="13" type="ORF">EQG49_01390</name>
</gene>
<evidence type="ECO:0000256" key="11">
    <source>
        <dbReference type="PIRSR" id="PIRSR000112-3"/>
    </source>
</evidence>
<dbReference type="CDD" id="cd08170">
    <property type="entry name" value="GlyDH"/>
    <property type="match status" value="1"/>
</dbReference>
<keyword evidence="9" id="KW-0862">Zinc</keyword>
<evidence type="ECO:0000259" key="12">
    <source>
        <dbReference type="Pfam" id="PF00465"/>
    </source>
</evidence>
<evidence type="ECO:0000256" key="3">
    <source>
        <dbReference type="ARBA" id="ARBA00023002"/>
    </source>
</evidence>
<keyword evidence="4 11" id="KW-0520">NAD</keyword>
<dbReference type="PANTHER" id="PTHR43616:SF5">
    <property type="entry name" value="GLYCEROL DEHYDROGENASE 1"/>
    <property type="match status" value="1"/>
</dbReference>
<dbReference type="PIRSF" id="PIRSF000112">
    <property type="entry name" value="Glycerol_dehydrogenase"/>
    <property type="match status" value="1"/>
</dbReference>
<dbReference type="GO" id="GO:0005829">
    <property type="term" value="C:cytosol"/>
    <property type="evidence" value="ECO:0007669"/>
    <property type="project" value="TreeGrafter"/>
</dbReference>
<dbReference type="Gene3D" id="3.40.50.1970">
    <property type="match status" value="1"/>
</dbReference>
<dbReference type="GO" id="GO:0008888">
    <property type="term" value="F:glycerol dehydrogenase (NAD+) activity"/>
    <property type="evidence" value="ECO:0007669"/>
    <property type="project" value="UniProtKB-EC"/>
</dbReference>
<keyword evidence="2 9" id="KW-0479">Metal-binding</keyword>
<feature type="binding site" evidence="11">
    <location>
        <position position="131"/>
    </location>
    <ligand>
        <name>NAD(+)</name>
        <dbReference type="ChEBI" id="CHEBI:57540"/>
    </ligand>
</feature>
<organism evidence="13 14">
    <name type="scientific">Periweissella cryptocerci</name>
    <dbReference type="NCBI Taxonomy" id="2506420"/>
    <lineage>
        <taxon>Bacteria</taxon>
        <taxon>Bacillati</taxon>
        <taxon>Bacillota</taxon>
        <taxon>Bacilli</taxon>
        <taxon>Lactobacillales</taxon>
        <taxon>Lactobacillaceae</taxon>
        <taxon>Periweissella</taxon>
    </lineage>
</organism>
<feature type="binding site" evidence="11">
    <location>
        <begin position="116"/>
        <end position="119"/>
    </location>
    <ligand>
        <name>NAD(+)</name>
        <dbReference type="ChEBI" id="CHEBI:57540"/>
    </ligand>
</feature>
<evidence type="ECO:0000256" key="5">
    <source>
        <dbReference type="ARBA" id="ARBA00037918"/>
    </source>
</evidence>
<dbReference type="OrthoDB" id="5198708at2"/>
<keyword evidence="3" id="KW-0560">Oxidoreductase</keyword>
<dbReference type="KEGG" id="wei:EQG49_01390"/>
<evidence type="ECO:0000256" key="6">
    <source>
        <dbReference type="ARBA" id="ARBA00039147"/>
    </source>
</evidence>
<dbReference type="Proteomes" id="UP000292886">
    <property type="component" value="Chromosome"/>
</dbReference>
<evidence type="ECO:0000256" key="4">
    <source>
        <dbReference type="ARBA" id="ARBA00023027"/>
    </source>
</evidence>
<dbReference type="SUPFAM" id="SSF56796">
    <property type="entry name" value="Dehydroquinate synthase-like"/>
    <property type="match status" value="1"/>
</dbReference>
<dbReference type="InterPro" id="IPR016205">
    <property type="entry name" value="Glycerol_DH"/>
</dbReference>
<keyword evidence="14" id="KW-1185">Reference proteome</keyword>
<dbReference type="InterPro" id="IPR001670">
    <property type="entry name" value="ADH_Fe/GldA"/>
</dbReference>
<feature type="binding site" evidence="10">
    <location>
        <position position="121"/>
    </location>
    <ligand>
        <name>glycerol</name>
        <dbReference type="ChEBI" id="CHEBI:17754"/>
    </ligand>
</feature>
<dbReference type="PROSITE" id="PS00913">
    <property type="entry name" value="ADH_IRON_1"/>
    <property type="match status" value="1"/>
</dbReference>
<proteinExistence type="inferred from homology"/>
<evidence type="ECO:0000256" key="8">
    <source>
        <dbReference type="ARBA" id="ARBA00049006"/>
    </source>
</evidence>
<feature type="binding site" evidence="9">
    <location>
        <position position="171"/>
    </location>
    <ligand>
        <name>glycerol</name>
        <dbReference type="ChEBI" id="CHEBI:17754"/>
    </ligand>
</feature>
<dbReference type="PANTHER" id="PTHR43616">
    <property type="entry name" value="GLYCEROL DEHYDROGENASE"/>
    <property type="match status" value="1"/>
</dbReference>
<comment type="similarity">
    <text evidence="1">Belongs to the iron-containing alcohol dehydrogenase family.</text>
</comment>
<accession>A0A4P6YRH7</accession>
<evidence type="ECO:0000256" key="1">
    <source>
        <dbReference type="ARBA" id="ARBA00007358"/>
    </source>
</evidence>
<feature type="binding site" evidence="9">
    <location>
        <position position="272"/>
    </location>
    <ligand>
        <name>glycerol</name>
        <dbReference type="ChEBI" id="CHEBI:17754"/>
    </ligand>
</feature>
<sequence length="370" mass="39116">MTQIFASPSTYIQGKDVLNEGSQYIEKFGKNVLMLAGGSAKKYAGNTLIANLEANGFKVNVADFQGEASDNEINRIAQIGKAAGAEVVIGVGGGKAIDSAKSIADILGTPVVIVPTIASTDAPTSRLSVLYTDEGNFDRYEFYQKNPELVLVDTRVIANAPVRMLASGIADALATFVEVRDVQTAYGDTMLGAKQTLASIAIGQMAEDTLFAYGHAAIESNKVHAVTPALEKIVEANTLLSGLGFESGGLAAAHSIHNGFTALKGDIHHLTHGEKVAYGILTELFLDGADEATFEKYLEFIYSLGLPTTLADLHLADASDEDLLLVGQQATAAGETIKQMPYEVTADDVVSALKGVDGYVRNWKAVRGLN</sequence>
<name>A0A4P6YRH7_9LACO</name>
<evidence type="ECO:0000256" key="9">
    <source>
        <dbReference type="PIRSR" id="PIRSR000112-1"/>
    </source>
</evidence>
<evidence type="ECO:0000313" key="13">
    <source>
        <dbReference type="EMBL" id="QBO35203.1"/>
    </source>
</evidence>
<protein>
    <recommendedName>
        <fullName evidence="7">Glycerol dehydrogenase</fullName>
        <ecNumber evidence="6">1.1.1.6</ecNumber>
    </recommendedName>
</protein>
<dbReference type="GO" id="GO:0046872">
    <property type="term" value="F:metal ion binding"/>
    <property type="evidence" value="ECO:0007669"/>
    <property type="project" value="UniProtKB-KW"/>
</dbReference>
<feature type="binding site" evidence="11">
    <location>
        <position position="125"/>
    </location>
    <ligand>
        <name>NAD(+)</name>
        <dbReference type="ChEBI" id="CHEBI:57540"/>
    </ligand>
</feature>
<dbReference type="InterPro" id="IPR018211">
    <property type="entry name" value="ADH_Fe_CS"/>
</dbReference>
<feature type="domain" description="Alcohol dehydrogenase iron-type/glycerol dehydrogenase GldA" evidence="12">
    <location>
        <begin position="8"/>
        <end position="154"/>
    </location>
</feature>
<feature type="binding site" evidence="11">
    <location>
        <begin position="94"/>
        <end position="98"/>
    </location>
    <ligand>
        <name>NAD(+)</name>
        <dbReference type="ChEBI" id="CHEBI:57540"/>
    </ligand>
</feature>
<evidence type="ECO:0000256" key="7">
    <source>
        <dbReference type="ARBA" id="ARBA00040132"/>
    </source>
</evidence>
<dbReference type="EMBL" id="CP037940">
    <property type="protein sequence ID" value="QBO35203.1"/>
    <property type="molecule type" value="Genomic_DNA"/>
</dbReference>
<dbReference type="EC" id="1.1.1.6" evidence="6"/>
<evidence type="ECO:0000256" key="10">
    <source>
        <dbReference type="PIRSR" id="PIRSR000112-2"/>
    </source>
</evidence>
<dbReference type="AlphaFoldDB" id="A0A4P6YRH7"/>
<evidence type="ECO:0000256" key="2">
    <source>
        <dbReference type="ARBA" id="ARBA00022723"/>
    </source>
</evidence>
<dbReference type="Gene3D" id="1.20.1090.10">
    <property type="entry name" value="Dehydroquinate synthase-like - alpha domain"/>
    <property type="match status" value="1"/>
</dbReference>
<dbReference type="Pfam" id="PF00465">
    <property type="entry name" value="Fe-ADH"/>
    <property type="match status" value="1"/>
</dbReference>
<comment type="cofactor">
    <cofactor evidence="9">
        <name>Zn(2+)</name>
        <dbReference type="ChEBI" id="CHEBI:29105"/>
    </cofactor>
    <text evidence="9">Binds 1 zinc ion per subunit.</text>
</comment>
<comment type="pathway">
    <text evidence="5">Polyol metabolism; glycerol fermentation; glycerone phosphate from glycerol (oxidative route): step 1/2.</text>
</comment>